<feature type="domain" description="Sulfatase N-terminal" evidence="7">
    <location>
        <begin position="521"/>
        <end position="830"/>
    </location>
</feature>
<dbReference type="AlphaFoldDB" id="A0A0G4K357"/>
<feature type="transmembrane region" description="Helical" evidence="6">
    <location>
        <begin position="32"/>
        <end position="56"/>
    </location>
</feature>
<evidence type="ECO:0000313" key="9">
    <source>
        <dbReference type="EMBL" id="CRF31397.1"/>
    </source>
</evidence>
<organism evidence="9 10">
    <name type="scientific">Brachyspira suanatina</name>
    <dbReference type="NCBI Taxonomy" id="381802"/>
    <lineage>
        <taxon>Bacteria</taxon>
        <taxon>Pseudomonadati</taxon>
        <taxon>Spirochaetota</taxon>
        <taxon>Spirochaetia</taxon>
        <taxon>Brachyspirales</taxon>
        <taxon>Brachyspiraceae</taxon>
        <taxon>Brachyspira</taxon>
    </lineage>
</organism>
<feature type="transmembrane region" description="Helical" evidence="6">
    <location>
        <begin position="151"/>
        <end position="172"/>
    </location>
</feature>
<gene>
    <name evidence="9" type="ORF">BRSU_0083</name>
</gene>
<feature type="transmembrane region" description="Helical" evidence="6">
    <location>
        <begin position="368"/>
        <end position="386"/>
    </location>
</feature>
<feature type="transmembrane region" description="Helical" evidence="6">
    <location>
        <begin position="393"/>
        <end position="415"/>
    </location>
</feature>
<feature type="transmembrane region" description="Helical" evidence="6">
    <location>
        <begin position="103"/>
        <end position="125"/>
    </location>
</feature>
<accession>A0A0G4K357</accession>
<dbReference type="GO" id="GO:0051205">
    <property type="term" value="P:protein insertion into membrane"/>
    <property type="evidence" value="ECO:0007669"/>
    <property type="project" value="TreeGrafter"/>
</dbReference>
<dbReference type="RefSeq" id="WP_048593284.1">
    <property type="nucleotide sequence ID" value="NZ_CVLB01000001.1"/>
</dbReference>
<evidence type="ECO:0000256" key="1">
    <source>
        <dbReference type="ARBA" id="ARBA00004141"/>
    </source>
</evidence>
<dbReference type="PANTHER" id="PTHR12428">
    <property type="entry name" value="OXA1"/>
    <property type="match status" value="1"/>
</dbReference>
<keyword evidence="3 6" id="KW-1133">Transmembrane helix</keyword>
<evidence type="ECO:0000256" key="2">
    <source>
        <dbReference type="ARBA" id="ARBA00022692"/>
    </source>
</evidence>
<dbReference type="InterPro" id="IPR000917">
    <property type="entry name" value="Sulfatase_N"/>
</dbReference>
<protein>
    <submittedName>
        <fullName evidence="9">Uncharacterized protein</fullName>
    </submittedName>
</protein>
<comment type="similarity">
    <text evidence="5">Belongs to the OXA1/ALB3/YidC family.</text>
</comment>
<feature type="transmembrane region" description="Helical" evidence="6">
    <location>
        <begin position="206"/>
        <end position="227"/>
    </location>
</feature>
<keyword evidence="4 6" id="KW-0472">Membrane</keyword>
<dbReference type="OrthoDB" id="354737at2"/>
<dbReference type="Pfam" id="PF02096">
    <property type="entry name" value="60KD_IMP"/>
    <property type="match status" value="1"/>
</dbReference>
<keyword evidence="2 5" id="KW-0812">Transmembrane</keyword>
<reference evidence="10" key="1">
    <citation type="submission" date="2015-04" db="EMBL/GenBank/DDBJ databases">
        <authorList>
            <person name="Mushtaq Mamoona"/>
        </authorList>
    </citation>
    <scope>NUCLEOTIDE SEQUENCE [LARGE SCALE GENOMIC DNA]</scope>
    <source>
        <strain evidence="10">AN4859/03</strain>
    </source>
</reference>
<dbReference type="EMBL" id="CVLB01000001">
    <property type="protein sequence ID" value="CRF31397.1"/>
    <property type="molecule type" value="Genomic_DNA"/>
</dbReference>
<dbReference type="InterPro" id="IPR001708">
    <property type="entry name" value="YidC/ALB3/OXA1/COX18"/>
</dbReference>
<dbReference type="InterPro" id="IPR028055">
    <property type="entry name" value="YidC/Oxa/ALB_C"/>
</dbReference>
<dbReference type="SUPFAM" id="SSF53649">
    <property type="entry name" value="Alkaline phosphatase-like"/>
    <property type="match status" value="1"/>
</dbReference>
<evidence type="ECO:0000313" key="10">
    <source>
        <dbReference type="Proteomes" id="UP000043763"/>
    </source>
</evidence>
<sequence>MGLSDFLYNVFIYPIEFILETSFYFFKVYTKSSYVVSIFFISLVVNFISLPLYNIAERWQQKERDIQNKMKPMIDNIKSVFKGDQRYLLIRTCQRIHGYKTIYAFRGTLGILIQIPFFIAAYHFIHNLDGLEFGQLGYITNLSKPDELLKIGNISINILPFIMTIISLLASLVYSKKLTIKEQMPLYITNLIFLLLLYNSPAGLLFYWTVNCTFSLVKNIVLENYSFFKAKIDKIFKNKIIMAIIKRVSFTIFIIFTIFIFVYTLLYLYRDTIFAVSLEKQYLKIFRVDVKTYKDVLSIWAILFAIVIYKKYLYKLFNIKLNNNNTFKLLAASSISITLLAGLFIPSTLIASSGQEFSEPFTLILNNISKYIGFFFVYSLFIYSLFSSKIKNILSLLLIYISVVFFVDTFIIIGNYGNISSSFVFDNAQLLNTNFIQIILNITVVSLFILIIYLLLKKDKVNILINIYVIISLVLFSISIYDIIKINKEQQILSDLRKGFDLNLTENNYNNIFNLSKTGTNVFVIILDRAANSYVLDYLNSNEELKKEFNGFTLYTNVISYAEVTIGSLTSLMGGYEYLPYNISEESKYNLKDKFNESLLLMPRMFADNGYTANMFNTTFVNLNFGFDTSIFSGLSNINAYAQNDNFIKFSVSNILNDYEELNDVKEAFDNKLYDINNIDLNIKRAFRFSIFRIIPSFLRSFFYSNSDWYIFSMDSSYYINKSLREFAVLNSIKHITSINDNGNYFNFIHSESTHEPEYVNNDLLPSIWKYSIPSEDYKKFGNEFQVRSYYANCAAIDNLITFLHFIKDNDIYNNTKIIIVSDHAFILDTEFFKKNSIEFMSIYNPLLMYKDFNSTNDFNISSEFMTVADIPYLSTIHLTNRANPFTGNILSNDSKNKDELKLLIFDEWQPERQLEKRFNFSKYYTVKGNIFDKNNWKLNTFKK</sequence>
<proteinExistence type="inferred from homology"/>
<dbReference type="InterPro" id="IPR017850">
    <property type="entry name" value="Alkaline_phosphatase_core_sf"/>
</dbReference>
<feature type="transmembrane region" description="Helical" evidence="6">
    <location>
        <begin position="184"/>
        <end position="200"/>
    </location>
</feature>
<feature type="transmembrane region" description="Helical" evidence="6">
    <location>
        <begin position="296"/>
        <end position="314"/>
    </location>
</feature>
<keyword evidence="10" id="KW-1185">Reference proteome</keyword>
<evidence type="ECO:0000256" key="5">
    <source>
        <dbReference type="RuleBase" id="RU003945"/>
    </source>
</evidence>
<feature type="transmembrane region" description="Helical" evidence="6">
    <location>
        <begin position="326"/>
        <end position="348"/>
    </location>
</feature>
<comment type="subcellular location">
    <subcellularLocation>
        <location evidence="1 5">Membrane</location>
        <topology evidence="1 5">Multi-pass membrane protein</topology>
    </subcellularLocation>
</comment>
<evidence type="ECO:0000256" key="4">
    <source>
        <dbReference type="ARBA" id="ARBA00023136"/>
    </source>
</evidence>
<feature type="domain" description="Membrane insertase YidC/Oxa/ALB C-terminal" evidence="8">
    <location>
        <begin position="34"/>
        <end position="223"/>
    </location>
</feature>
<dbReference type="PANTHER" id="PTHR12428:SF65">
    <property type="entry name" value="CYTOCHROME C OXIDASE ASSEMBLY PROTEIN COX18, MITOCHONDRIAL"/>
    <property type="match status" value="1"/>
</dbReference>
<evidence type="ECO:0000256" key="6">
    <source>
        <dbReference type="SAM" id="Phobius"/>
    </source>
</evidence>
<feature type="transmembrane region" description="Helical" evidence="6">
    <location>
        <begin position="435"/>
        <end position="456"/>
    </location>
</feature>
<evidence type="ECO:0000259" key="8">
    <source>
        <dbReference type="Pfam" id="PF02096"/>
    </source>
</evidence>
<dbReference type="Gene3D" id="3.40.720.10">
    <property type="entry name" value="Alkaline Phosphatase, subunit A"/>
    <property type="match status" value="1"/>
</dbReference>
<feature type="transmembrane region" description="Helical" evidence="6">
    <location>
        <begin position="7"/>
        <end position="26"/>
    </location>
</feature>
<name>A0A0G4K357_9SPIR</name>
<dbReference type="Pfam" id="PF00884">
    <property type="entry name" value="Sulfatase"/>
    <property type="match status" value="1"/>
</dbReference>
<feature type="transmembrane region" description="Helical" evidence="6">
    <location>
        <begin position="463"/>
        <end position="484"/>
    </location>
</feature>
<dbReference type="Proteomes" id="UP000043763">
    <property type="component" value="Unassembled WGS sequence"/>
</dbReference>
<feature type="transmembrane region" description="Helical" evidence="6">
    <location>
        <begin position="248"/>
        <end position="269"/>
    </location>
</feature>
<dbReference type="GO" id="GO:0005886">
    <property type="term" value="C:plasma membrane"/>
    <property type="evidence" value="ECO:0007669"/>
    <property type="project" value="TreeGrafter"/>
</dbReference>
<dbReference type="GO" id="GO:0032977">
    <property type="term" value="F:membrane insertase activity"/>
    <property type="evidence" value="ECO:0007669"/>
    <property type="project" value="InterPro"/>
</dbReference>
<evidence type="ECO:0000256" key="3">
    <source>
        <dbReference type="ARBA" id="ARBA00022989"/>
    </source>
</evidence>
<evidence type="ECO:0000259" key="7">
    <source>
        <dbReference type="Pfam" id="PF00884"/>
    </source>
</evidence>